<keyword evidence="4" id="KW-1185">Reference proteome</keyword>
<dbReference type="EMBL" id="AZNF01000006">
    <property type="protein sequence ID" value="KID66078.1"/>
    <property type="molecule type" value="Genomic_DNA"/>
</dbReference>
<evidence type="ECO:0000259" key="2">
    <source>
        <dbReference type="PROSITE" id="PS50048"/>
    </source>
</evidence>
<dbReference type="InterPro" id="IPR001138">
    <property type="entry name" value="Zn2Cys6_DnaBD"/>
</dbReference>
<dbReference type="GO" id="GO:0008270">
    <property type="term" value="F:zinc ion binding"/>
    <property type="evidence" value="ECO:0007669"/>
    <property type="project" value="InterPro"/>
</dbReference>
<dbReference type="SMART" id="SM00066">
    <property type="entry name" value="GAL4"/>
    <property type="match status" value="1"/>
</dbReference>
<evidence type="ECO:0000313" key="3">
    <source>
        <dbReference type="EMBL" id="KID66078.1"/>
    </source>
</evidence>
<dbReference type="InterPro" id="IPR021858">
    <property type="entry name" value="Fun_TF"/>
</dbReference>
<dbReference type="PROSITE" id="PS50048">
    <property type="entry name" value="ZN2_CY6_FUNGAL_2"/>
    <property type="match status" value="1"/>
</dbReference>
<dbReference type="GO" id="GO:0003677">
    <property type="term" value="F:DNA binding"/>
    <property type="evidence" value="ECO:0007669"/>
    <property type="project" value="UniProtKB-KW"/>
</dbReference>
<dbReference type="PANTHER" id="PTHR47784">
    <property type="entry name" value="STEROL UPTAKE CONTROL PROTEIN 2"/>
    <property type="match status" value="1"/>
</dbReference>
<keyword evidence="3" id="KW-0238">DNA-binding</keyword>
<dbReference type="Pfam" id="PF11951">
    <property type="entry name" value="Fungal_trans_2"/>
    <property type="match status" value="1"/>
</dbReference>
<dbReference type="HOGENOM" id="CLU_019849_1_0_1"/>
<sequence>MPDTSAPTVFANTVLVSWEAGQVPTLQTIGVPDQPRKKRAHCKSRRGCLACKRRRVKCDERLPCSSCVKRNIQCVQPLHQRDISPAISATRAGIEIDPNPQISLLHLELFNHWDKETRSTLTFPQVWTVVTQRAFHEDFIMSAILSVAGMHLASLCPQSSKYSHAAMQLMAKTIRLFRQNLSRPFTKDHCEALMGTALLINYMSWVDLGFLDGGTTSGSDSLNLVQDQLFFLSSGILQVWFQAMPIFIDEGSVFTQIVYQNPRLDIEDALVRIGEDPARFVEPFMTIWDDPHYQTLSCKVTERVDSGATFYAWRLLLGLQSELTCRNSLPPASASTSQGHGEKQKLRSLRDTVTRITTKDVSASHLDTSVAPSSQSDRSAFERVIRCMSPLLCCASLNSTADSAAHASTKALEANIEQLFYGFPILCCGPFAKLIATGDSRALVFLFHFYHAARRLLAPKRCWWASLRSFVMEELILKELDCRGLDVSLHMEQYTEPRDSSQKLYSCLSGCH</sequence>
<proteinExistence type="predicted"/>
<comment type="caution">
    <text evidence="3">The sequence shown here is derived from an EMBL/GenBank/DDBJ whole genome shotgun (WGS) entry which is preliminary data.</text>
</comment>
<dbReference type="InterPro" id="IPR036864">
    <property type="entry name" value="Zn2-C6_fun-type_DNA-bd_sf"/>
</dbReference>
<dbReference type="OrthoDB" id="4945922at2759"/>
<dbReference type="GO" id="GO:0001228">
    <property type="term" value="F:DNA-binding transcription activator activity, RNA polymerase II-specific"/>
    <property type="evidence" value="ECO:0007669"/>
    <property type="project" value="TreeGrafter"/>
</dbReference>
<reference evidence="3 4" key="1">
    <citation type="journal article" date="2014" name="Proc. Natl. Acad. Sci. U.S.A.">
        <title>Trajectory and genomic determinants of fungal-pathogen speciation and host adaptation.</title>
        <authorList>
            <person name="Hu X."/>
            <person name="Xiao G."/>
            <person name="Zheng P."/>
            <person name="Shang Y."/>
            <person name="Su Y."/>
            <person name="Zhang X."/>
            <person name="Liu X."/>
            <person name="Zhan S."/>
            <person name="St Leger R.J."/>
            <person name="Wang C."/>
        </authorList>
    </citation>
    <scope>NUCLEOTIDE SEQUENCE [LARGE SCALE GENOMIC DNA]</scope>
    <source>
        <strain evidence="3 4">ARSEF 549</strain>
    </source>
</reference>
<dbReference type="Proteomes" id="UP000031186">
    <property type="component" value="Unassembled WGS sequence"/>
</dbReference>
<dbReference type="PANTHER" id="PTHR47784:SF5">
    <property type="entry name" value="STEROL UPTAKE CONTROL PROTEIN 2"/>
    <property type="match status" value="1"/>
</dbReference>
<dbReference type="Gene3D" id="4.10.240.10">
    <property type="entry name" value="Zn(2)-C6 fungal-type DNA-binding domain"/>
    <property type="match status" value="1"/>
</dbReference>
<dbReference type="Pfam" id="PF00172">
    <property type="entry name" value="Zn_clus"/>
    <property type="match status" value="1"/>
</dbReference>
<evidence type="ECO:0000256" key="1">
    <source>
        <dbReference type="ARBA" id="ARBA00023242"/>
    </source>
</evidence>
<feature type="domain" description="Zn(2)-C6 fungal-type" evidence="2">
    <location>
        <begin position="47"/>
        <end position="76"/>
    </location>
</feature>
<protein>
    <submittedName>
        <fullName evidence="3">Zn(2)-C6 fungal-type DNA-binding domain protein</fullName>
    </submittedName>
</protein>
<gene>
    <name evidence="3" type="ORF">MAN_05737</name>
</gene>
<name>A0A0B4F6H4_METAF</name>
<dbReference type="VEuPathDB" id="FungiDB:MAN_05737"/>
<dbReference type="CDD" id="cd00067">
    <property type="entry name" value="GAL4"/>
    <property type="match status" value="1"/>
</dbReference>
<dbReference type="InterPro" id="IPR053157">
    <property type="entry name" value="Sterol_Uptake_Regulator"/>
</dbReference>
<keyword evidence="1" id="KW-0539">Nucleus</keyword>
<dbReference type="AlphaFoldDB" id="A0A0B4F6H4"/>
<evidence type="ECO:0000313" key="4">
    <source>
        <dbReference type="Proteomes" id="UP000031186"/>
    </source>
</evidence>
<feature type="non-terminal residue" evidence="3">
    <location>
        <position position="1"/>
    </location>
</feature>
<dbReference type="SUPFAM" id="SSF57701">
    <property type="entry name" value="Zn2/Cys6 DNA-binding domain"/>
    <property type="match status" value="1"/>
</dbReference>
<accession>A0A0B4F6H4</accession>
<dbReference type="PROSITE" id="PS00463">
    <property type="entry name" value="ZN2_CY6_FUNGAL_1"/>
    <property type="match status" value="1"/>
</dbReference>
<organism evidence="3 4">
    <name type="scientific">Metarhizium anisopliae (strain ARSEF 549)</name>
    <dbReference type="NCBI Taxonomy" id="3151832"/>
    <lineage>
        <taxon>Eukaryota</taxon>
        <taxon>Fungi</taxon>
        <taxon>Dikarya</taxon>
        <taxon>Ascomycota</taxon>
        <taxon>Pezizomycotina</taxon>
        <taxon>Sordariomycetes</taxon>
        <taxon>Hypocreomycetidae</taxon>
        <taxon>Hypocreales</taxon>
        <taxon>Clavicipitaceae</taxon>
        <taxon>Metarhizium</taxon>
    </lineage>
</organism>